<dbReference type="AlphaFoldDB" id="A0A426FUW6"/>
<dbReference type="PANTHER" id="PTHR42855">
    <property type="entry name" value="ABC TRANSPORTER ATP-BINDING SUBUNIT"/>
    <property type="match status" value="1"/>
</dbReference>
<organism evidence="5 6">
    <name type="scientific">Streptococcus halitosis</name>
    <dbReference type="NCBI Taxonomy" id="2172545"/>
    <lineage>
        <taxon>Bacteria</taxon>
        <taxon>Bacillati</taxon>
        <taxon>Bacillota</taxon>
        <taxon>Bacilli</taxon>
        <taxon>Lactobacillales</taxon>
        <taxon>Streptococcaceae</taxon>
        <taxon>Streptococcus</taxon>
    </lineage>
</organism>
<protein>
    <submittedName>
        <fullName evidence="5">ABC-F family ATP-binding cassette domain-containing protein</fullName>
    </submittedName>
</protein>
<comment type="caution">
    <text evidence="5">The sequence shown here is derived from an EMBL/GenBank/DDBJ whole genome shotgun (WGS) entry which is preliminary data.</text>
</comment>
<keyword evidence="6" id="KW-1185">Reference proteome</keyword>
<keyword evidence="3" id="KW-0175">Coiled coil</keyword>
<evidence type="ECO:0000256" key="3">
    <source>
        <dbReference type="SAM" id="Coils"/>
    </source>
</evidence>
<feature type="domain" description="ABC transporter" evidence="4">
    <location>
        <begin position="4"/>
        <end position="174"/>
    </location>
</feature>
<sequence>MEVLRMKNIEKQINSRHILQIPELILHHGERIGIVGSNGVGKTTLLRMIIQEDIDYKGMITVNGDIAYVPQVKEIRDGSGGEISLKLLKEAFSSRPSILILDEPTSHLDQHNVQWLIHRISKFDGTIILVSHDRFLLDNIIEKIVFIERSQIGVFKGNFTEFENERNQIEEQCWKNIAQYNNEVARLTKELENKKIRSKKISKKSSNRISNSDWKARSKMGSYDSQEKAMAKSAKAIEKRLSRLTAPSRPSPKTQIKFKTISSTLEYSSNTMIELKESKLSTNFIDLYIPQIKMRFGEKWLLTGRNKSGKTTLLKSIVNQEIDGYFSKGLKIGYFSQELNTLDQDKTLFDNIYETSSHNKQLIINFLAMLDLKFDKIFVPFGKLSGGEQVKGQLASVLLSDSNFLILDEPTNFLDITSLNALEKFLLSYPGSILLVCHDTYFQERLHFKKLCILNNNLLLEDYFED</sequence>
<keyword evidence="2 5" id="KW-0067">ATP-binding</keyword>
<dbReference type="InterPro" id="IPR051309">
    <property type="entry name" value="ABCF_ATPase"/>
</dbReference>
<dbReference type="PANTHER" id="PTHR42855:SF2">
    <property type="entry name" value="DRUG RESISTANCE ABC TRANSPORTER,ATP-BINDING PROTEIN"/>
    <property type="match status" value="1"/>
</dbReference>
<dbReference type="NCBIfam" id="NF000355">
    <property type="entry name" value="ribo_prot_ABC_F"/>
    <property type="match status" value="1"/>
</dbReference>
<dbReference type="Gene3D" id="3.40.50.300">
    <property type="entry name" value="P-loop containing nucleotide triphosphate hydrolases"/>
    <property type="match status" value="3"/>
</dbReference>
<dbReference type="CDD" id="cd03221">
    <property type="entry name" value="ABCF_EF-3"/>
    <property type="match status" value="1"/>
</dbReference>
<dbReference type="EMBL" id="QEMY02000003">
    <property type="protein sequence ID" value="RRN46461.1"/>
    <property type="molecule type" value="Genomic_DNA"/>
</dbReference>
<dbReference type="GO" id="GO:0016887">
    <property type="term" value="F:ATP hydrolysis activity"/>
    <property type="evidence" value="ECO:0007669"/>
    <property type="project" value="InterPro"/>
</dbReference>
<dbReference type="SMART" id="SM00382">
    <property type="entry name" value="AAA"/>
    <property type="match status" value="2"/>
</dbReference>
<evidence type="ECO:0000259" key="4">
    <source>
        <dbReference type="PROSITE" id="PS50893"/>
    </source>
</evidence>
<dbReference type="InterPro" id="IPR003593">
    <property type="entry name" value="AAA+_ATPase"/>
</dbReference>
<dbReference type="GO" id="GO:0005524">
    <property type="term" value="F:ATP binding"/>
    <property type="evidence" value="ECO:0007669"/>
    <property type="project" value="UniProtKB-KW"/>
</dbReference>
<accession>A0A426FUW6</accession>
<evidence type="ECO:0000256" key="2">
    <source>
        <dbReference type="ARBA" id="ARBA00022840"/>
    </source>
</evidence>
<proteinExistence type="predicted"/>
<dbReference type="InterPro" id="IPR003439">
    <property type="entry name" value="ABC_transporter-like_ATP-bd"/>
</dbReference>
<keyword evidence="1" id="KW-0547">Nucleotide-binding</keyword>
<dbReference type="SUPFAM" id="SSF52540">
    <property type="entry name" value="P-loop containing nucleoside triphosphate hydrolases"/>
    <property type="match status" value="2"/>
</dbReference>
<evidence type="ECO:0000313" key="6">
    <source>
        <dbReference type="Proteomes" id="UP000245553"/>
    </source>
</evidence>
<dbReference type="InterPro" id="IPR027417">
    <property type="entry name" value="P-loop_NTPase"/>
</dbReference>
<name>A0A426FUW6_9STRE</name>
<feature type="coiled-coil region" evidence="3">
    <location>
        <begin position="177"/>
        <end position="204"/>
    </location>
</feature>
<gene>
    <name evidence="5" type="ORF">DB729_007420</name>
</gene>
<reference evidence="5" key="1">
    <citation type="submission" date="2018-11" db="EMBL/GenBank/DDBJ databases">
        <title>Streptococcus halitosis sp. nov. isolated from oral cavity of patient with halitosis.</title>
        <authorList>
            <person name="Tetz V."/>
            <person name="Tetz G."/>
        </authorList>
    </citation>
    <scope>NUCLEOTIDE SEQUENCE [LARGE SCALE GENOMIC DNA]</scope>
    <source>
        <strain evidence="5">VT-4</strain>
    </source>
</reference>
<evidence type="ECO:0000256" key="1">
    <source>
        <dbReference type="ARBA" id="ARBA00022741"/>
    </source>
</evidence>
<evidence type="ECO:0000313" key="5">
    <source>
        <dbReference type="EMBL" id="RRN46461.1"/>
    </source>
</evidence>
<dbReference type="PROSITE" id="PS50893">
    <property type="entry name" value="ABC_TRANSPORTER_2"/>
    <property type="match status" value="1"/>
</dbReference>
<dbReference type="Pfam" id="PF00005">
    <property type="entry name" value="ABC_tran"/>
    <property type="match status" value="2"/>
</dbReference>
<dbReference type="Proteomes" id="UP000245553">
    <property type="component" value="Unassembled WGS sequence"/>
</dbReference>